<evidence type="ECO:0000256" key="5">
    <source>
        <dbReference type="ARBA" id="ARBA00022821"/>
    </source>
</evidence>
<name>A0A8X7VXK4_BRACI</name>
<evidence type="ECO:0000259" key="9">
    <source>
        <dbReference type="Pfam" id="PF23559"/>
    </source>
</evidence>
<dbReference type="FunFam" id="3.40.50.300:FF:001091">
    <property type="entry name" value="Probable disease resistance protein At1g61300"/>
    <property type="match status" value="1"/>
</dbReference>
<dbReference type="FunFam" id="1.10.10.10:FF:000322">
    <property type="entry name" value="Probable disease resistance protein At1g63360"/>
    <property type="match status" value="1"/>
</dbReference>
<dbReference type="PRINTS" id="PR00364">
    <property type="entry name" value="DISEASERSIST"/>
</dbReference>
<dbReference type="Gene3D" id="3.40.50.300">
    <property type="entry name" value="P-loop containing nucleotide triphosphate hydrolases"/>
    <property type="match status" value="1"/>
</dbReference>
<keyword evidence="2" id="KW-0433">Leucine-rich repeat</keyword>
<keyword evidence="3" id="KW-0677">Repeat</keyword>
<feature type="domain" description="Disease resistance protein winged helix" evidence="9">
    <location>
        <begin position="416"/>
        <end position="484"/>
    </location>
</feature>
<dbReference type="InterPro" id="IPR055414">
    <property type="entry name" value="LRR_R13L4/SHOC2-like"/>
</dbReference>
<dbReference type="FunFam" id="1.10.8.430:FF:000003">
    <property type="entry name" value="Probable disease resistance protein At5g66910"/>
    <property type="match status" value="1"/>
</dbReference>
<evidence type="ECO:0000256" key="6">
    <source>
        <dbReference type="ARBA" id="ARBA00022840"/>
    </source>
</evidence>
<keyword evidence="12" id="KW-1185">Reference proteome</keyword>
<dbReference type="SUPFAM" id="SSF52540">
    <property type="entry name" value="P-loop containing nucleoside triphosphate hydrolases"/>
    <property type="match status" value="1"/>
</dbReference>
<dbReference type="PANTHER" id="PTHR33463:SF220">
    <property type="entry name" value="NB-ARC DOMAIN-CONTAINING PROTEIN"/>
    <property type="match status" value="1"/>
</dbReference>
<dbReference type="Proteomes" id="UP000886595">
    <property type="component" value="Unassembled WGS sequence"/>
</dbReference>
<dbReference type="InterPro" id="IPR042197">
    <property type="entry name" value="Apaf_helical"/>
</dbReference>
<dbReference type="InterPro" id="IPR002182">
    <property type="entry name" value="NB-ARC"/>
</dbReference>
<accession>A0A8X7VXK4</accession>
<evidence type="ECO:0008006" key="13">
    <source>
        <dbReference type="Google" id="ProtNLM"/>
    </source>
</evidence>
<organism evidence="11 12">
    <name type="scientific">Brassica carinata</name>
    <name type="common">Ethiopian mustard</name>
    <name type="synonym">Abyssinian cabbage</name>
    <dbReference type="NCBI Taxonomy" id="52824"/>
    <lineage>
        <taxon>Eukaryota</taxon>
        <taxon>Viridiplantae</taxon>
        <taxon>Streptophyta</taxon>
        <taxon>Embryophyta</taxon>
        <taxon>Tracheophyta</taxon>
        <taxon>Spermatophyta</taxon>
        <taxon>Magnoliopsida</taxon>
        <taxon>eudicotyledons</taxon>
        <taxon>Gunneridae</taxon>
        <taxon>Pentapetalae</taxon>
        <taxon>rosids</taxon>
        <taxon>malvids</taxon>
        <taxon>Brassicales</taxon>
        <taxon>Brassicaceae</taxon>
        <taxon>Brassiceae</taxon>
        <taxon>Brassica</taxon>
    </lineage>
</organism>
<feature type="signal peptide" evidence="7">
    <location>
        <begin position="1"/>
        <end position="19"/>
    </location>
</feature>
<feature type="domain" description="NB-ARC" evidence="8">
    <location>
        <begin position="157"/>
        <end position="328"/>
    </location>
</feature>
<evidence type="ECO:0000259" key="10">
    <source>
        <dbReference type="Pfam" id="PF23598"/>
    </source>
</evidence>
<reference evidence="11 12" key="1">
    <citation type="submission" date="2020-02" db="EMBL/GenBank/DDBJ databases">
        <authorList>
            <person name="Ma Q."/>
            <person name="Huang Y."/>
            <person name="Song X."/>
            <person name="Pei D."/>
        </authorList>
    </citation>
    <scope>NUCLEOTIDE SEQUENCE [LARGE SCALE GENOMIC DNA]</scope>
    <source>
        <strain evidence="11">Sxm20200214</strain>
        <tissue evidence="11">Leaf</tissue>
    </source>
</reference>
<dbReference type="InterPro" id="IPR058922">
    <property type="entry name" value="WHD_DRP"/>
</dbReference>
<dbReference type="SUPFAM" id="SSF52058">
    <property type="entry name" value="L domain-like"/>
    <property type="match status" value="1"/>
</dbReference>
<dbReference type="InterPro" id="IPR027417">
    <property type="entry name" value="P-loop_NTPase"/>
</dbReference>
<dbReference type="Gene3D" id="3.80.10.10">
    <property type="entry name" value="Ribonuclease Inhibitor"/>
    <property type="match status" value="2"/>
</dbReference>
<comment type="similarity">
    <text evidence="1">Belongs to the disease resistance NB-LRR family.</text>
</comment>
<protein>
    <recommendedName>
        <fullName evidence="13">NB-ARC domain-containing protein</fullName>
    </recommendedName>
</protein>
<dbReference type="Pfam" id="PF23559">
    <property type="entry name" value="WHD_DRP"/>
    <property type="match status" value="1"/>
</dbReference>
<dbReference type="GO" id="GO:0005524">
    <property type="term" value="F:ATP binding"/>
    <property type="evidence" value="ECO:0007669"/>
    <property type="project" value="UniProtKB-KW"/>
</dbReference>
<evidence type="ECO:0000256" key="3">
    <source>
        <dbReference type="ARBA" id="ARBA00022737"/>
    </source>
</evidence>
<dbReference type="Gene3D" id="1.10.10.10">
    <property type="entry name" value="Winged helix-like DNA-binding domain superfamily/Winged helix DNA-binding domain"/>
    <property type="match status" value="1"/>
</dbReference>
<proteinExistence type="inferred from homology"/>
<dbReference type="Pfam" id="PF00931">
    <property type="entry name" value="NB-ARC"/>
    <property type="match status" value="1"/>
</dbReference>
<sequence length="888" mass="101431">MAGFFTCALDQMLIHLCSCVGGEVNYVCKLKKNLAAVEETMKALIARRADVLKKVQRQESEGQQRLNEVEVWLTSVENIQNQVYELLLTRRDQFERLRLCGFCTKNLSSSHRYGKRVFKMLKEVANVHSKGVFEVVVGPPTIAVAVERPLPSTIVGQEKMLERAWEHLMDAGTGIMGLYGMGGVGKTTLLEQINNRFLKRPFDGVEIVIFVVVSSELRVEMIQDAIAEKLGSCTDEWKRKEKNQKVIDLYTRMKTKKFVLLLDDIWKEVDLKEIGIPFPTKDNGCKVVFTTRSRKVCGQMGVDDPMEVKCLGSDEAWDLFRAKVGKITLESDPDILELACKVVGECRGLPLALNIIGKNMASKRTVEEWEQAIDTLASSAAEFPGMEDHILPILKYSYDSLREDHQVKSCFLYCILFSEDFAIKKENLVDYWICEGFIDEKQGKKKARNQAYGIIGTLVEACLLTEEEEDKSKVKMHDVVREMALWIASDFRKDKERCIVKAGVGLREVPTVENWRSVRRMSLMDNEIVNISDSPNCPELTTLLFQKNRIRNISGEFFKSMPRLVVLDLSHNTYLDRFPKEVSELVSLRYLNLSGIRGIHRLFACLLELKKLMYLNLELTELENISGISNLSSLRTLRLLDNKMSQDCKVMEELQLLEHLEVVTIDIWSIFVSDQLVNAYRAANSIQEISIYILEEKSILTLPDMAVLNKLHMYGSKIVEINVKRSTSSLNKSPTTLSFPNLSTVHLLECNGLKDLTWLLLAQNLKVLEVSFSTQVEDIINKEKAAKILTKEEAGTIIPFKKLEHFQVCSLPQLKSIYWSPLPFPRLRKFNIINCSNLRKFPLDSSSGSRIAGEELVIRIGERDWKDKVEWEDEATEERFLRSILPYC</sequence>
<evidence type="ECO:0000256" key="1">
    <source>
        <dbReference type="ARBA" id="ARBA00008894"/>
    </source>
</evidence>
<dbReference type="InterPro" id="IPR050905">
    <property type="entry name" value="Plant_NBS-LRR"/>
</dbReference>
<dbReference type="GO" id="GO:0043531">
    <property type="term" value="F:ADP binding"/>
    <property type="evidence" value="ECO:0007669"/>
    <property type="project" value="InterPro"/>
</dbReference>
<feature type="chain" id="PRO_5036473220" description="NB-ARC domain-containing protein" evidence="7">
    <location>
        <begin position="20"/>
        <end position="888"/>
    </location>
</feature>
<dbReference type="OrthoDB" id="664960at2759"/>
<dbReference type="AlphaFoldDB" id="A0A8X7VXK4"/>
<evidence type="ECO:0000259" key="8">
    <source>
        <dbReference type="Pfam" id="PF00931"/>
    </source>
</evidence>
<keyword evidence="4" id="KW-0547">Nucleotide-binding</keyword>
<dbReference type="EMBL" id="JAAMPC010000003">
    <property type="protein sequence ID" value="KAG2319983.1"/>
    <property type="molecule type" value="Genomic_DNA"/>
</dbReference>
<dbReference type="Pfam" id="PF23598">
    <property type="entry name" value="LRR_14"/>
    <property type="match status" value="1"/>
</dbReference>
<keyword evidence="7" id="KW-0732">Signal</keyword>
<evidence type="ECO:0000256" key="4">
    <source>
        <dbReference type="ARBA" id="ARBA00022741"/>
    </source>
</evidence>
<feature type="domain" description="Disease resistance R13L4/SHOC-2-like LRR" evidence="10">
    <location>
        <begin position="518"/>
        <end position="832"/>
    </location>
</feature>
<keyword evidence="5" id="KW-0611">Plant defense</keyword>
<dbReference type="InterPro" id="IPR032675">
    <property type="entry name" value="LRR_dom_sf"/>
</dbReference>
<keyword evidence="6" id="KW-0067">ATP-binding</keyword>
<evidence type="ECO:0000313" key="11">
    <source>
        <dbReference type="EMBL" id="KAG2319983.1"/>
    </source>
</evidence>
<evidence type="ECO:0000256" key="2">
    <source>
        <dbReference type="ARBA" id="ARBA00022614"/>
    </source>
</evidence>
<evidence type="ECO:0000313" key="12">
    <source>
        <dbReference type="Proteomes" id="UP000886595"/>
    </source>
</evidence>
<dbReference type="Gene3D" id="1.10.8.430">
    <property type="entry name" value="Helical domain of apoptotic protease-activating factors"/>
    <property type="match status" value="1"/>
</dbReference>
<gene>
    <name evidence="11" type="ORF">Bca52824_013196</name>
</gene>
<evidence type="ECO:0000256" key="7">
    <source>
        <dbReference type="SAM" id="SignalP"/>
    </source>
</evidence>
<dbReference type="InterPro" id="IPR036388">
    <property type="entry name" value="WH-like_DNA-bd_sf"/>
</dbReference>
<dbReference type="GO" id="GO:0006952">
    <property type="term" value="P:defense response"/>
    <property type="evidence" value="ECO:0007669"/>
    <property type="project" value="UniProtKB-KW"/>
</dbReference>
<comment type="caution">
    <text evidence="11">The sequence shown here is derived from an EMBL/GenBank/DDBJ whole genome shotgun (WGS) entry which is preliminary data.</text>
</comment>
<dbReference type="PANTHER" id="PTHR33463">
    <property type="entry name" value="NB-ARC DOMAIN-CONTAINING PROTEIN-RELATED"/>
    <property type="match status" value="1"/>
</dbReference>